<dbReference type="SUPFAM" id="SSF49777">
    <property type="entry name" value="PEBP-like"/>
    <property type="match status" value="1"/>
</dbReference>
<keyword evidence="2" id="KW-0472">Membrane</keyword>
<keyword evidence="2" id="KW-1133">Transmembrane helix</keyword>
<evidence type="ECO:0000256" key="1">
    <source>
        <dbReference type="SAM" id="MobiDB-lite"/>
    </source>
</evidence>
<evidence type="ECO:0000313" key="4">
    <source>
        <dbReference type="Proteomes" id="UP000239156"/>
    </source>
</evidence>
<keyword evidence="2" id="KW-0812">Transmembrane</keyword>
<gene>
    <name evidence="3" type="ORF">PSTT_13840</name>
</gene>
<dbReference type="InterPro" id="IPR036610">
    <property type="entry name" value="PEBP-like_sf"/>
</dbReference>
<evidence type="ECO:0000313" key="3">
    <source>
        <dbReference type="EMBL" id="POV99382.1"/>
    </source>
</evidence>
<feature type="region of interest" description="Disordered" evidence="1">
    <location>
        <begin position="77"/>
        <end position="98"/>
    </location>
</feature>
<dbReference type="Proteomes" id="UP000239156">
    <property type="component" value="Unassembled WGS sequence"/>
</dbReference>
<dbReference type="EMBL" id="PKSL01000202">
    <property type="protein sequence ID" value="POV99382.1"/>
    <property type="molecule type" value="Genomic_DNA"/>
</dbReference>
<dbReference type="AlphaFoldDB" id="A0A2S4UPY4"/>
<organism evidence="3 4">
    <name type="scientific">Puccinia striiformis</name>
    <dbReference type="NCBI Taxonomy" id="27350"/>
    <lineage>
        <taxon>Eukaryota</taxon>
        <taxon>Fungi</taxon>
        <taxon>Dikarya</taxon>
        <taxon>Basidiomycota</taxon>
        <taxon>Pucciniomycotina</taxon>
        <taxon>Pucciniomycetes</taxon>
        <taxon>Pucciniales</taxon>
        <taxon>Pucciniaceae</taxon>
        <taxon>Puccinia</taxon>
    </lineage>
</organism>
<evidence type="ECO:0000256" key="2">
    <source>
        <dbReference type="SAM" id="Phobius"/>
    </source>
</evidence>
<dbReference type="InterPro" id="IPR008914">
    <property type="entry name" value="PEBP"/>
</dbReference>
<keyword evidence="4" id="KW-1185">Reference proteome</keyword>
<feature type="transmembrane region" description="Helical" evidence="2">
    <location>
        <begin position="267"/>
        <end position="284"/>
    </location>
</feature>
<comment type="caution">
    <text evidence="3">The sequence shown here is derived from an EMBL/GenBank/DDBJ whole genome shotgun (WGS) entry which is preliminary data.</text>
</comment>
<feature type="compositionally biased region" description="Basic and acidic residues" evidence="1">
    <location>
        <begin position="79"/>
        <end position="88"/>
    </location>
</feature>
<sequence length="285" mass="31415">MSYTHCPFPQEKMRSFALRLGAALCYFGLASSHHTADDDATLSRSKNGFEESRLVPELLSAFDPQGTLARWQGCTTSWGDHDSSRDKSSSSFSAPSRAGRRAQTSGWVYVDDVRPRFADSCQPFRVHNSSCSKLGCLKCLCNFRRAKLYLLATGLSLDRLHDPVESYNLVNNTRFLVDWIPPTPEPNTGIHRYTFLLYKGVASQASVQPFQAPTFDRTGFNLTQFTHTAGLQDPYAGGFMNLDSSSTGSQTKQNAQGNSASGRSMDVYTLSTIVVLAFLGAIYLS</sequence>
<dbReference type="Pfam" id="PF01161">
    <property type="entry name" value="PBP"/>
    <property type="match status" value="1"/>
</dbReference>
<dbReference type="VEuPathDB" id="FungiDB:PSTT_13840"/>
<name>A0A2S4UPY4_9BASI</name>
<dbReference type="Gene3D" id="3.90.280.10">
    <property type="entry name" value="PEBP-like"/>
    <property type="match status" value="1"/>
</dbReference>
<reference evidence="3" key="1">
    <citation type="submission" date="2017-12" db="EMBL/GenBank/DDBJ databases">
        <title>Gene loss provides genomic basis for host adaptation in cereal stripe rust fungi.</title>
        <authorList>
            <person name="Xia C."/>
        </authorList>
    </citation>
    <scope>NUCLEOTIDE SEQUENCE [LARGE SCALE GENOMIC DNA]</scope>
    <source>
        <strain evidence="3">93-210</strain>
    </source>
</reference>
<dbReference type="VEuPathDB" id="FungiDB:PSHT_03638"/>
<accession>A0A2S4UPY4</accession>
<proteinExistence type="predicted"/>
<evidence type="ECO:0008006" key="5">
    <source>
        <dbReference type="Google" id="ProtNLM"/>
    </source>
</evidence>
<protein>
    <recommendedName>
        <fullName evidence="5">Phosphatidylethanolamine-binding protein</fullName>
    </recommendedName>
</protein>